<feature type="transmembrane region" description="Helical" evidence="1">
    <location>
        <begin position="15"/>
        <end position="38"/>
    </location>
</feature>
<sequence length="71" mass="7445">MFNGMFNDGGYNENGGCLGGCNCTWILLLVLFLCCCGGKIKNFNLTVNPTCLLLMVAMLVCCGGISVGNGK</sequence>
<organism evidence="2 3">
    <name type="scientific">Candidatus Fimimonas merdipullorum</name>
    <dbReference type="NCBI Taxonomy" id="2840822"/>
    <lineage>
        <taxon>Bacteria</taxon>
        <taxon>Pseudomonadati</taxon>
        <taxon>Myxococcota</taxon>
        <taxon>Myxococcia</taxon>
        <taxon>Myxococcales</taxon>
        <taxon>Cystobacterineae</taxon>
        <taxon>Myxococcaceae</taxon>
        <taxon>Myxococcaceae incertae sedis</taxon>
        <taxon>Candidatus Fimimonas</taxon>
    </lineage>
</organism>
<keyword evidence="1" id="KW-0472">Membrane</keyword>
<dbReference type="EMBL" id="DVOC01000036">
    <property type="protein sequence ID" value="HIU90772.1"/>
    <property type="molecule type" value="Genomic_DNA"/>
</dbReference>
<dbReference type="Proteomes" id="UP000886852">
    <property type="component" value="Unassembled WGS sequence"/>
</dbReference>
<name>A0A9D1MX44_9BACT</name>
<feature type="transmembrane region" description="Helical" evidence="1">
    <location>
        <begin position="50"/>
        <end position="68"/>
    </location>
</feature>
<reference evidence="2" key="2">
    <citation type="journal article" date="2021" name="PeerJ">
        <title>Extensive microbial diversity within the chicken gut microbiome revealed by metagenomics and culture.</title>
        <authorList>
            <person name="Gilroy R."/>
            <person name="Ravi A."/>
            <person name="Getino M."/>
            <person name="Pursley I."/>
            <person name="Horton D.L."/>
            <person name="Alikhan N.F."/>
            <person name="Baker D."/>
            <person name="Gharbi K."/>
            <person name="Hall N."/>
            <person name="Watson M."/>
            <person name="Adriaenssens E.M."/>
            <person name="Foster-Nyarko E."/>
            <person name="Jarju S."/>
            <person name="Secka A."/>
            <person name="Antonio M."/>
            <person name="Oren A."/>
            <person name="Chaudhuri R.R."/>
            <person name="La Ragione R."/>
            <person name="Hildebrand F."/>
            <person name="Pallen M.J."/>
        </authorList>
    </citation>
    <scope>NUCLEOTIDE SEQUENCE</scope>
    <source>
        <strain evidence="2">ChiHjej12B11-7776</strain>
    </source>
</reference>
<dbReference type="AlphaFoldDB" id="A0A9D1MX44"/>
<keyword evidence="1" id="KW-0812">Transmembrane</keyword>
<reference evidence="2" key="1">
    <citation type="submission" date="2020-10" db="EMBL/GenBank/DDBJ databases">
        <authorList>
            <person name="Gilroy R."/>
        </authorList>
    </citation>
    <scope>NUCLEOTIDE SEQUENCE</scope>
    <source>
        <strain evidence="2">ChiHjej12B11-7776</strain>
    </source>
</reference>
<proteinExistence type="predicted"/>
<keyword evidence="1" id="KW-1133">Transmembrane helix</keyword>
<accession>A0A9D1MX44</accession>
<protein>
    <submittedName>
        <fullName evidence="2">Chorion class high-cysteine HCB protein 13</fullName>
    </submittedName>
</protein>
<gene>
    <name evidence="2" type="ORF">IAC72_01975</name>
</gene>
<evidence type="ECO:0000256" key="1">
    <source>
        <dbReference type="SAM" id="Phobius"/>
    </source>
</evidence>
<evidence type="ECO:0000313" key="2">
    <source>
        <dbReference type="EMBL" id="HIU90772.1"/>
    </source>
</evidence>
<comment type="caution">
    <text evidence="2">The sequence shown here is derived from an EMBL/GenBank/DDBJ whole genome shotgun (WGS) entry which is preliminary data.</text>
</comment>
<evidence type="ECO:0000313" key="3">
    <source>
        <dbReference type="Proteomes" id="UP000886852"/>
    </source>
</evidence>